<dbReference type="PANTHER" id="PTHR11711">
    <property type="entry name" value="ADP RIBOSYLATION FACTOR-RELATED"/>
    <property type="match status" value="1"/>
</dbReference>
<dbReference type="Pfam" id="PF00025">
    <property type="entry name" value="Arf"/>
    <property type="match status" value="1"/>
</dbReference>
<dbReference type="GeneID" id="93618855"/>
<dbReference type="GO" id="GO:0005525">
    <property type="term" value="F:GTP binding"/>
    <property type="evidence" value="ECO:0007669"/>
    <property type="project" value="UniProtKB-KW"/>
</dbReference>
<dbReference type="InterPro" id="IPR027417">
    <property type="entry name" value="P-loop_NTPase"/>
</dbReference>
<dbReference type="EMBL" id="CH476740">
    <property type="protein sequence ID" value="EIE87179.1"/>
    <property type="molecule type" value="Genomic_DNA"/>
</dbReference>
<dbReference type="Proteomes" id="UP000009138">
    <property type="component" value="Unassembled WGS sequence"/>
</dbReference>
<organism evidence="4 5">
    <name type="scientific">Rhizopus delemar (strain RA 99-880 / ATCC MYA-4621 / FGSC 9543 / NRRL 43880)</name>
    <name type="common">Mucormycosis agent</name>
    <name type="synonym">Rhizopus arrhizus var. delemar</name>
    <dbReference type="NCBI Taxonomy" id="246409"/>
    <lineage>
        <taxon>Eukaryota</taxon>
        <taxon>Fungi</taxon>
        <taxon>Fungi incertae sedis</taxon>
        <taxon>Mucoromycota</taxon>
        <taxon>Mucoromycotina</taxon>
        <taxon>Mucoromycetes</taxon>
        <taxon>Mucorales</taxon>
        <taxon>Mucorineae</taxon>
        <taxon>Rhizopodaceae</taxon>
        <taxon>Rhizopus</taxon>
    </lineage>
</organism>
<evidence type="ECO:0000256" key="1">
    <source>
        <dbReference type="ARBA" id="ARBA00022741"/>
    </source>
</evidence>
<dbReference type="InParanoid" id="I1CFE9"/>
<gene>
    <name evidence="4" type="ORF">RO3G_11890</name>
</gene>
<evidence type="ECO:0000256" key="2">
    <source>
        <dbReference type="ARBA" id="ARBA00023134"/>
    </source>
</evidence>
<keyword evidence="1 3" id="KW-0547">Nucleotide-binding</keyword>
<keyword evidence="2 3" id="KW-0342">GTP-binding</keyword>
<dbReference type="Gene3D" id="3.40.50.300">
    <property type="entry name" value="P-loop containing nucleotide triphosphate hydrolases"/>
    <property type="match status" value="1"/>
</dbReference>
<evidence type="ECO:0000256" key="3">
    <source>
        <dbReference type="PIRSR" id="PIRSR606689-1"/>
    </source>
</evidence>
<name>I1CFE9_RHIO9</name>
<evidence type="ECO:0000313" key="5">
    <source>
        <dbReference type="Proteomes" id="UP000009138"/>
    </source>
</evidence>
<dbReference type="STRING" id="246409.I1CFE9"/>
<dbReference type="InterPro" id="IPR024156">
    <property type="entry name" value="Small_GTPase_ARF"/>
</dbReference>
<dbReference type="eggNOG" id="KOG0072">
    <property type="taxonomic scope" value="Eukaryota"/>
</dbReference>
<evidence type="ECO:0000313" key="4">
    <source>
        <dbReference type="EMBL" id="EIE87179.1"/>
    </source>
</evidence>
<dbReference type="SUPFAM" id="SSF52540">
    <property type="entry name" value="P-loop containing nucleoside triphosphate hydrolases"/>
    <property type="match status" value="1"/>
</dbReference>
<keyword evidence="5" id="KW-1185">Reference proteome</keyword>
<dbReference type="InterPro" id="IPR006689">
    <property type="entry name" value="Small_GTPase_ARF/SAR"/>
</dbReference>
<protein>
    <submittedName>
        <fullName evidence="4">Uncharacterized protein</fullName>
    </submittedName>
</protein>
<reference evidence="4 5" key="1">
    <citation type="journal article" date="2009" name="PLoS Genet.">
        <title>Genomic analysis of the basal lineage fungus Rhizopus oryzae reveals a whole-genome duplication.</title>
        <authorList>
            <person name="Ma L.-J."/>
            <person name="Ibrahim A.S."/>
            <person name="Skory C."/>
            <person name="Grabherr M.G."/>
            <person name="Burger G."/>
            <person name="Butler M."/>
            <person name="Elias M."/>
            <person name="Idnurm A."/>
            <person name="Lang B.F."/>
            <person name="Sone T."/>
            <person name="Abe A."/>
            <person name="Calvo S.E."/>
            <person name="Corrochano L.M."/>
            <person name="Engels R."/>
            <person name="Fu J."/>
            <person name="Hansberg W."/>
            <person name="Kim J.-M."/>
            <person name="Kodira C.D."/>
            <person name="Koehrsen M.J."/>
            <person name="Liu B."/>
            <person name="Miranda-Saavedra D."/>
            <person name="O'Leary S."/>
            <person name="Ortiz-Castellanos L."/>
            <person name="Poulter R."/>
            <person name="Rodriguez-Romero J."/>
            <person name="Ruiz-Herrera J."/>
            <person name="Shen Y.-Q."/>
            <person name="Zeng Q."/>
            <person name="Galagan J."/>
            <person name="Birren B.W."/>
            <person name="Cuomo C.A."/>
            <person name="Wickes B.L."/>
        </authorList>
    </citation>
    <scope>NUCLEOTIDE SEQUENCE [LARGE SCALE GENOMIC DNA]</scope>
    <source>
        <strain evidence="5">RA 99-880 / ATCC MYA-4621 / FGSC 9543 / NRRL 43880</strain>
    </source>
</reference>
<dbReference type="AlphaFoldDB" id="I1CFE9"/>
<sequence>MYMCRPYYLNTDVVIYVVDSVDKDRKQTSKEEIHAMLEEEELKDVPLIFANKHDMKCGLSTAEGKD</sequence>
<feature type="binding site" evidence="3">
    <location>
        <begin position="51"/>
        <end position="54"/>
    </location>
    <ligand>
        <name>GTP</name>
        <dbReference type="ChEBI" id="CHEBI:37565"/>
    </ligand>
</feature>
<accession>I1CFE9</accession>
<dbReference type="VEuPathDB" id="FungiDB:RO3G_11890"/>
<proteinExistence type="predicted"/>
<dbReference type="RefSeq" id="XP_067522575.1">
    <property type="nucleotide sequence ID" value="XM_067666474.1"/>
</dbReference>
<dbReference type="GO" id="GO:0003924">
    <property type="term" value="F:GTPase activity"/>
    <property type="evidence" value="ECO:0007669"/>
    <property type="project" value="InterPro"/>
</dbReference>